<name>A0A9P4GV06_9PLEO</name>
<accession>A0A9P4GV06</accession>
<evidence type="ECO:0000259" key="2">
    <source>
        <dbReference type="Pfam" id="PF09362"/>
    </source>
</evidence>
<feature type="domain" description="DUF1996" evidence="2">
    <location>
        <begin position="32"/>
        <end position="282"/>
    </location>
</feature>
<sequence length="344" mass="38334">MHLKLVTTLALVAPSHALIRFGCSQLVVDRLDPLVEPGNAPSAHLHQIIGGNSFVPDMSPAKHDPAKLSTCTTCQPADDFSNYWTASLYFRARNGTYKRVTQKANSGFEGQNGGMTVYYMQNQLADYQQKAKVKAFQPGFRMLIGTPTASTKAEADRYPQLTYTCLQDMGTRFPETKNFPKKPCPSGIMVNLRFPTCWDGKNLDSPDHMSHMAYTESGTFESQGPCPASHPVRMPQLMYEVIYETAPFNDASLWPEDGSQPFVYSFGDSTGYGNHGDYVFGWKDDALQKIMDEECFVRCSTMRTQTIEQMNNCSVARKVVEDVGDDNWLTALPGHGHMKRTSSS</sequence>
<evidence type="ECO:0000256" key="1">
    <source>
        <dbReference type="SAM" id="SignalP"/>
    </source>
</evidence>
<feature type="signal peptide" evidence="1">
    <location>
        <begin position="1"/>
        <end position="17"/>
    </location>
</feature>
<evidence type="ECO:0000313" key="3">
    <source>
        <dbReference type="EMBL" id="KAF1852044.1"/>
    </source>
</evidence>
<gene>
    <name evidence="3" type="ORF">K460DRAFT_424982</name>
</gene>
<organism evidence="3 4">
    <name type="scientific">Cucurbitaria berberidis CBS 394.84</name>
    <dbReference type="NCBI Taxonomy" id="1168544"/>
    <lineage>
        <taxon>Eukaryota</taxon>
        <taxon>Fungi</taxon>
        <taxon>Dikarya</taxon>
        <taxon>Ascomycota</taxon>
        <taxon>Pezizomycotina</taxon>
        <taxon>Dothideomycetes</taxon>
        <taxon>Pleosporomycetidae</taxon>
        <taxon>Pleosporales</taxon>
        <taxon>Pleosporineae</taxon>
        <taxon>Cucurbitariaceae</taxon>
        <taxon>Cucurbitaria</taxon>
    </lineage>
</organism>
<dbReference type="GeneID" id="63855474"/>
<dbReference type="InterPro" id="IPR018535">
    <property type="entry name" value="DUF1996"/>
</dbReference>
<dbReference type="AlphaFoldDB" id="A0A9P4GV06"/>
<dbReference type="PANTHER" id="PTHR43662:SF13">
    <property type="entry name" value="DUF1996 DOMAIN-CONTAINING PROTEIN"/>
    <property type="match status" value="1"/>
</dbReference>
<evidence type="ECO:0000313" key="4">
    <source>
        <dbReference type="Proteomes" id="UP000800039"/>
    </source>
</evidence>
<keyword evidence="4" id="KW-1185">Reference proteome</keyword>
<dbReference type="RefSeq" id="XP_040794607.1">
    <property type="nucleotide sequence ID" value="XM_040938224.1"/>
</dbReference>
<protein>
    <recommendedName>
        <fullName evidence="2">DUF1996 domain-containing protein</fullName>
    </recommendedName>
</protein>
<dbReference type="PANTHER" id="PTHR43662">
    <property type="match status" value="1"/>
</dbReference>
<keyword evidence="1" id="KW-0732">Signal</keyword>
<dbReference type="OrthoDB" id="74764at2759"/>
<dbReference type="EMBL" id="ML976614">
    <property type="protein sequence ID" value="KAF1852044.1"/>
    <property type="molecule type" value="Genomic_DNA"/>
</dbReference>
<comment type="caution">
    <text evidence="3">The sequence shown here is derived from an EMBL/GenBank/DDBJ whole genome shotgun (WGS) entry which is preliminary data.</text>
</comment>
<dbReference type="Proteomes" id="UP000800039">
    <property type="component" value="Unassembled WGS sequence"/>
</dbReference>
<reference evidence="3" key="1">
    <citation type="submission" date="2020-01" db="EMBL/GenBank/DDBJ databases">
        <authorList>
            <consortium name="DOE Joint Genome Institute"/>
            <person name="Haridas S."/>
            <person name="Albert R."/>
            <person name="Binder M."/>
            <person name="Bloem J."/>
            <person name="Labutti K."/>
            <person name="Salamov A."/>
            <person name="Andreopoulos B."/>
            <person name="Baker S.E."/>
            <person name="Barry K."/>
            <person name="Bills G."/>
            <person name="Bluhm B.H."/>
            <person name="Cannon C."/>
            <person name="Castanera R."/>
            <person name="Culley D.E."/>
            <person name="Daum C."/>
            <person name="Ezra D."/>
            <person name="Gonzalez J.B."/>
            <person name="Henrissat B."/>
            <person name="Kuo A."/>
            <person name="Liang C."/>
            <person name="Lipzen A."/>
            <person name="Lutzoni F."/>
            <person name="Magnuson J."/>
            <person name="Mondo S."/>
            <person name="Nolan M."/>
            <person name="Ohm R."/>
            <person name="Pangilinan J."/>
            <person name="Park H.-J."/>
            <person name="Ramirez L."/>
            <person name="Alfaro M."/>
            <person name="Sun H."/>
            <person name="Tritt A."/>
            <person name="Yoshinaga Y."/>
            <person name="Zwiers L.-H."/>
            <person name="Turgeon B.G."/>
            <person name="Goodwin S.B."/>
            <person name="Spatafora J.W."/>
            <person name="Crous P.W."/>
            <person name="Grigoriev I.V."/>
        </authorList>
    </citation>
    <scope>NUCLEOTIDE SEQUENCE</scope>
    <source>
        <strain evidence="3">CBS 394.84</strain>
    </source>
</reference>
<dbReference type="Pfam" id="PF09362">
    <property type="entry name" value="DUF1996"/>
    <property type="match status" value="1"/>
</dbReference>
<proteinExistence type="predicted"/>
<feature type="chain" id="PRO_5040289568" description="DUF1996 domain-containing protein" evidence="1">
    <location>
        <begin position="18"/>
        <end position="344"/>
    </location>
</feature>